<keyword evidence="1" id="KW-0472">Membrane</keyword>
<feature type="transmembrane region" description="Helical" evidence="1">
    <location>
        <begin position="20"/>
        <end position="39"/>
    </location>
</feature>
<feature type="transmembrane region" description="Helical" evidence="1">
    <location>
        <begin position="51"/>
        <end position="73"/>
    </location>
</feature>
<accession>A0A0G0WMF8</accession>
<dbReference type="EMBL" id="LCBN01000028">
    <property type="protein sequence ID" value="KKS13262.1"/>
    <property type="molecule type" value="Genomic_DNA"/>
</dbReference>
<gene>
    <name evidence="2" type="ORF">UU67_C0028G0017</name>
</gene>
<feature type="transmembrane region" description="Helical" evidence="1">
    <location>
        <begin position="122"/>
        <end position="140"/>
    </location>
</feature>
<evidence type="ECO:0000256" key="1">
    <source>
        <dbReference type="SAM" id="Phobius"/>
    </source>
</evidence>
<dbReference type="Proteomes" id="UP000034753">
    <property type="component" value="Unassembled WGS sequence"/>
</dbReference>
<keyword evidence="1" id="KW-1133">Transmembrane helix</keyword>
<comment type="caution">
    <text evidence="2">The sequence shown here is derived from an EMBL/GenBank/DDBJ whole genome shotgun (WGS) entry which is preliminary data.</text>
</comment>
<organism evidence="2 3">
    <name type="scientific">Candidatus Daviesbacteria bacterium GW2011_GWB1_41_5</name>
    <dbReference type="NCBI Taxonomy" id="1618429"/>
    <lineage>
        <taxon>Bacteria</taxon>
        <taxon>Candidatus Daviesiibacteriota</taxon>
    </lineage>
</organism>
<proteinExistence type="predicted"/>
<keyword evidence="1" id="KW-0812">Transmembrane</keyword>
<reference evidence="2 3" key="1">
    <citation type="journal article" date="2015" name="Nature">
        <title>rRNA introns, odd ribosomes, and small enigmatic genomes across a large radiation of phyla.</title>
        <authorList>
            <person name="Brown C.T."/>
            <person name="Hug L.A."/>
            <person name="Thomas B.C."/>
            <person name="Sharon I."/>
            <person name="Castelle C.J."/>
            <person name="Singh A."/>
            <person name="Wilkins M.J."/>
            <person name="Williams K.H."/>
            <person name="Banfield J.F."/>
        </authorList>
    </citation>
    <scope>NUCLEOTIDE SEQUENCE [LARGE SCALE GENOMIC DNA]</scope>
</reference>
<evidence type="ECO:0000313" key="2">
    <source>
        <dbReference type="EMBL" id="KKS13262.1"/>
    </source>
</evidence>
<sequence length="141" mass="16590">MNPVKKVSRYYHTKLRARLARIIFGIHFLIGALWVGLFFVPPTLWTSKISFHFFFTWGVVIHQMIWGAILMLFTKRYELVCILTTLEQIAKGEKLSEARKYRHMIIKKFFEKAGWGMPQRGATVLTLFALLLVTFQYLFLS</sequence>
<name>A0A0G0WMF8_9BACT</name>
<protein>
    <submittedName>
        <fullName evidence="2">Uncharacterized protein</fullName>
    </submittedName>
</protein>
<dbReference type="AlphaFoldDB" id="A0A0G0WMF8"/>
<evidence type="ECO:0000313" key="3">
    <source>
        <dbReference type="Proteomes" id="UP000034753"/>
    </source>
</evidence>